<feature type="transmembrane region" description="Helical" evidence="8">
    <location>
        <begin position="294"/>
        <end position="311"/>
    </location>
</feature>
<evidence type="ECO:0000256" key="8">
    <source>
        <dbReference type="RuleBase" id="RU365066"/>
    </source>
</evidence>
<dbReference type="InterPro" id="IPR007217">
    <property type="entry name" value="Per1-like"/>
</dbReference>
<evidence type="ECO:0000313" key="10">
    <source>
        <dbReference type="RefSeq" id="XP_005104826.1"/>
    </source>
</evidence>
<evidence type="ECO:0000256" key="1">
    <source>
        <dbReference type="ARBA" id="ARBA00004127"/>
    </source>
</evidence>
<feature type="transmembrane region" description="Helical" evidence="8">
    <location>
        <begin position="204"/>
        <end position="224"/>
    </location>
</feature>
<proteinExistence type="inferred from homology"/>
<feature type="transmembrane region" description="Helical" evidence="8">
    <location>
        <begin position="178"/>
        <end position="197"/>
    </location>
</feature>
<evidence type="ECO:0000256" key="4">
    <source>
        <dbReference type="ARBA" id="ARBA00022692"/>
    </source>
</evidence>
<comment type="subcellular location">
    <subcellularLocation>
        <location evidence="1">Endomembrane system</location>
        <topology evidence="1">Multi-pass membrane protein</topology>
    </subcellularLocation>
    <subcellularLocation>
        <location evidence="8">Golgi apparatus membrane</location>
        <topology evidence="8">Multi-pass membrane protein</topology>
    </subcellularLocation>
</comment>
<feature type="transmembrane region" description="Helical" evidence="8">
    <location>
        <begin position="230"/>
        <end position="254"/>
    </location>
</feature>
<evidence type="ECO:0000313" key="11">
    <source>
        <dbReference type="RefSeq" id="XP_005104827.1"/>
    </source>
</evidence>
<feature type="transmembrane region" description="Helical" evidence="8">
    <location>
        <begin position="12"/>
        <end position="32"/>
    </location>
</feature>
<comment type="caution">
    <text evidence="8">Lacks conserved residue(s) required for the propagation of feature annotation.</text>
</comment>
<protein>
    <recommendedName>
        <fullName evidence="8">Post-GPI attachment to proteins factor 3</fullName>
    </recommendedName>
</protein>
<keyword evidence="3 8" id="KW-0337">GPI-anchor biosynthesis</keyword>
<organism evidence="9 10">
    <name type="scientific">Aplysia californica</name>
    <name type="common">California sea hare</name>
    <dbReference type="NCBI Taxonomy" id="6500"/>
    <lineage>
        <taxon>Eukaryota</taxon>
        <taxon>Metazoa</taxon>
        <taxon>Spiralia</taxon>
        <taxon>Lophotrochozoa</taxon>
        <taxon>Mollusca</taxon>
        <taxon>Gastropoda</taxon>
        <taxon>Heterobranchia</taxon>
        <taxon>Euthyneura</taxon>
        <taxon>Tectipleura</taxon>
        <taxon>Aplysiida</taxon>
        <taxon>Aplysioidea</taxon>
        <taxon>Aplysiidae</taxon>
        <taxon>Aplysia</taxon>
    </lineage>
</organism>
<feature type="transmembrane region" description="Helical" evidence="8">
    <location>
        <begin position="266"/>
        <end position="288"/>
    </location>
</feature>
<comment type="similarity">
    <text evidence="2 8">Belongs to the PGAP3 family.</text>
</comment>
<evidence type="ECO:0000313" key="9">
    <source>
        <dbReference type="Proteomes" id="UP000694888"/>
    </source>
</evidence>
<keyword evidence="9" id="KW-1185">Reference proteome</keyword>
<keyword evidence="7 8" id="KW-0472">Membrane</keyword>
<reference evidence="10 11" key="1">
    <citation type="submission" date="2025-05" db="UniProtKB">
        <authorList>
            <consortium name="RefSeq"/>
        </authorList>
    </citation>
    <scope>IDENTIFICATION</scope>
</reference>
<evidence type="ECO:0000256" key="3">
    <source>
        <dbReference type="ARBA" id="ARBA00022502"/>
    </source>
</evidence>
<dbReference type="RefSeq" id="XP_005104826.1">
    <property type="nucleotide sequence ID" value="XM_005104769.3"/>
</dbReference>
<evidence type="ECO:0000256" key="7">
    <source>
        <dbReference type="ARBA" id="ARBA00023136"/>
    </source>
</evidence>
<keyword evidence="8" id="KW-0333">Golgi apparatus</keyword>
<evidence type="ECO:0000256" key="6">
    <source>
        <dbReference type="ARBA" id="ARBA00022989"/>
    </source>
</evidence>
<dbReference type="PANTHER" id="PTHR13148">
    <property type="entry name" value="PER1-RELATED"/>
    <property type="match status" value="1"/>
</dbReference>
<dbReference type="Pfam" id="PF04080">
    <property type="entry name" value="Per1"/>
    <property type="match status" value="1"/>
</dbReference>
<evidence type="ECO:0000256" key="2">
    <source>
        <dbReference type="ARBA" id="ARBA00006387"/>
    </source>
</evidence>
<dbReference type="RefSeq" id="XP_005104827.1">
    <property type="nucleotide sequence ID" value="XM_005104770.3"/>
</dbReference>
<sequence>MTLVNHVSSVPFFMCIIFTLIVFTTFVDFSLASNGDRSYIFGKCVQGCSGANCSNLTEFVLSQPAYMKFLQWSCQDECKYQCMWTTVDAYQRDRSEVPQFYGKWPFVRYAGVQEPASMIFSLMNALSHLAIFYYRAKVPSSASMYRVWHLMALIGIVTWLCASVFHTRDTPTTEKMDYFSAFGLVLFNLFSLICRVAGTSHIKVLLLVGSALVGLYSYHIYYLAFIHFDYGYNMIVNVAVGAVNAVGWVVWCFYHLKQKPHWWKGVLVMLGLNALLLLELGDFPPLLWTFDAHAIWHAGTVPLNLLWYSFITDDALHEVKVRGMPEFKKML</sequence>
<feature type="transmembrane region" description="Helical" evidence="8">
    <location>
        <begin position="116"/>
        <end position="135"/>
    </location>
</feature>
<comment type="function">
    <text evidence="8">Involved in the lipid remodeling steps of GPI-anchor maturation.</text>
</comment>
<dbReference type="Proteomes" id="UP000694888">
    <property type="component" value="Unplaced"/>
</dbReference>
<keyword evidence="5" id="KW-0732">Signal</keyword>
<dbReference type="PANTHER" id="PTHR13148:SF0">
    <property type="entry name" value="POST-GPI ATTACHMENT TO PROTEINS FACTOR 3"/>
    <property type="match status" value="1"/>
</dbReference>
<feature type="transmembrane region" description="Helical" evidence="8">
    <location>
        <begin position="147"/>
        <end position="166"/>
    </location>
</feature>
<name>A0ABM0JYY9_APLCA</name>
<keyword evidence="4 8" id="KW-0812">Transmembrane</keyword>
<evidence type="ECO:0000256" key="5">
    <source>
        <dbReference type="ARBA" id="ARBA00022729"/>
    </source>
</evidence>
<gene>
    <name evidence="10 11" type="primary">LOC101860272</name>
</gene>
<keyword evidence="6 8" id="KW-1133">Transmembrane helix</keyword>
<dbReference type="GeneID" id="101860272"/>
<accession>A0ABM0JYY9</accession>